<sequence>MATEIDLISVETVLFSSKGNDTAVPSQSYLFSLPLPPDAPQCIHTSHSALEYTLTATLHPSDAAKAPVSSTVLAHTRRYASHPDMLQVMSETQEITDPTPVAVQVPRTTFRAREHIPLYISIPSPRRELILDDGLRLRNIRAELVRMVELSPKDKPEPEDSQQSQPNTSAFVPVQKSNDMSTSYALDLRQFIGTPGGGEVIALSGTSCRLHPTRPLQIRLVLHPREEDSPHNSNEIHGDALSSSGDVAHEVSTSCTSISQSTVLHDVSFSIVVHATFMNMRSHTERVSTIAIPILILPPTAPLPEVEESLAMDYHKKHDRPPTRTVRQEDGDAPQYSEGEPGPSYSAAPPPFEERDAPPPFFSASVASGSRLPTFQESETEIYVPVEHDSAMIPPLPPSQLTFDGEGVLFGFPPSEQFDGYQEQERPVTPPPSMEMATRDPNVTSLAMLDGRSALNALELALEQHPDASAESAVPPPPPPPMDDPSDPPPSIDSVFRSPNAHHGQPPLMHPAVAPTQSNAAASEMSSQPGVSHEHAPPPYGVPDEHASSNDQETVTHPPPYVDLVPARESGTE</sequence>
<dbReference type="HOGENOM" id="CLU_416815_0_0_1"/>
<feature type="compositionally biased region" description="Pro residues" evidence="1">
    <location>
        <begin position="474"/>
        <end position="491"/>
    </location>
</feature>
<evidence type="ECO:0000313" key="2">
    <source>
        <dbReference type="EMBL" id="EKM60951.1"/>
    </source>
</evidence>
<feature type="region of interest" description="Disordered" evidence="1">
    <location>
        <begin position="226"/>
        <end position="247"/>
    </location>
</feature>
<protein>
    <submittedName>
        <fullName evidence="2">Uncharacterized protein</fullName>
    </submittedName>
</protein>
<feature type="region of interest" description="Disordered" evidence="1">
    <location>
        <begin position="465"/>
        <end position="573"/>
    </location>
</feature>
<gene>
    <name evidence="2" type="ORF">PHACADRAFT_247193</name>
</gene>
<dbReference type="EMBL" id="JH930468">
    <property type="protein sequence ID" value="EKM60951.1"/>
    <property type="molecule type" value="Genomic_DNA"/>
</dbReference>
<dbReference type="AlphaFoldDB" id="K5VDA1"/>
<dbReference type="GeneID" id="18914017"/>
<organism evidence="2 3">
    <name type="scientific">Phanerochaete carnosa (strain HHB-10118-sp)</name>
    <name type="common">White-rot fungus</name>
    <name type="synonym">Peniophora carnosa</name>
    <dbReference type="NCBI Taxonomy" id="650164"/>
    <lineage>
        <taxon>Eukaryota</taxon>
        <taxon>Fungi</taxon>
        <taxon>Dikarya</taxon>
        <taxon>Basidiomycota</taxon>
        <taxon>Agaricomycotina</taxon>
        <taxon>Agaricomycetes</taxon>
        <taxon>Polyporales</taxon>
        <taxon>Phanerochaetaceae</taxon>
        <taxon>Phanerochaete</taxon>
    </lineage>
</organism>
<feature type="region of interest" description="Disordered" evidence="1">
    <location>
        <begin position="151"/>
        <end position="173"/>
    </location>
</feature>
<keyword evidence="3" id="KW-1185">Reference proteome</keyword>
<proteinExistence type="predicted"/>
<dbReference type="KEGG" id="pco:PHACADRAFT_247193"/>
<evidence type="ECO:0000256" key="1">
    <source>
        <dbReference type="SAM" id="MobiDB-lite"/>
    </source>
</evidence>
<evidence type="ECO:0000313" key="3">
    <source>
        <dbReference type="Proteomes" id="UP000008370"/>
    </source>
</evidence>
<feature type="region of interest" description="Disordered" evidence="1">
    <location>
        <begin position="316"/>
        <end position="360"/>
    </location>
</feature>
<feature type="compositionally biased region" description="Polar residues" evidence="1">
    <location>
        <begin position="161"/>
        <end position="173"/>
    </location>
</feature>
<dbReference type="STRING" id="650164.K5VDA1"/>
<dbReference type="OrthoDB" id="3357813at2759"/>
<name>K5VDA1_PHACS</name>
<dbReference type="RefSeq" id="XP_007390390.1">
    <property type="nucleotide sequence ID" value="XM_007390328.1"/>
</dbReference>
<accession>K5VDA1</accession>
<dbReference type="InParanoid" id="K5VDA1"/>
<reference evidence="2 3" key="1">
    <citation type="journal article" date="2012" name="BMC Genomics">
        <title>Comparative genomics of the white-rot fungi, Phanerochaete carnosa and P. chrysosporium, to elucidate the genetic basis of the distinct wood types they colonize.</title>
        <authorList>
            <person name="Suzuki H."/>
            <person name="MacDonald J."/>
            <person name="Syed K."/>
            <person name="Salamov A."/>
            <person name="Hori C."/>
            <person name="Aerts A."/>
            <person name="Henrissat B."/>
            <person name="Wiebenga A."/>
            <person name="vanKuyk P.A."/>
            <person name="Barry K."/>
            <person name="Lindquist E."/>
            <person name="LaButti K."/>
            <person name="Lapidus A."/>
            <person name="Lucas S."/>
            <person name="Coutinho P."/>
            <person name="Gong Y."/>
            <person name="Samejima M."/>
            <person name="Mahadevan R."/>
            <person name="Abou-Zaid M."/>
            <person name="de Vries R.P."/>
            <person name="Igarashi K."/>
            <person name="Yadav J.S."/>
            <person name="Grigoriev I.V."/>
            <person name="Master E.R."/>
        </authorList>
    </citation>
    <scope>NUCLEOTIDE SEQUENCE [LARGE SCALE GENOMIC DNA]</scope>
    <source>
        <strain evidence="2 3">HHB-10118-sp</strain>
    </source>
</reference>
<feature type="compositionally biased region" description="Basic and acidic residues" evidence="1">
    <location>
        <begin position="226"/>
        <end position="238"/>
    </location>
</feature>
<dbReference type="Proteomes" id="UP000008370">
    <property type="component" value="Unassembled WGS sequence"/>
</dbReference>
<feature type="compositionally biased region" description="Basic and acidic residues" evidence="1">
    <location>
        <begin position="316"/>
        <end position="330"/>
    </location>
</feature>
<feature type="compositionally biased region" description="Polar residues" evidence="1">
    <location>
        <begin position="515"/>
        <end position="530"/>
    </location>
</feature>